<keyword evidence="2" id="KW-1185">Reference proteome</keyword>
<protein>
    <recommendedName>
        <fullName evidence="3">F-box domain-containing protein</fullName>
    </recommendedName>
</protein>
<reference evidence="1" key="1">
    <citation type="journal article" date="2020" name="Stud. Mycol.">
        <title>101 Dothideomycetes genomes: a test case for predicting lifestyles and emergence of pathogens.</title>
        <authorList>
            <person name="Haridas S."/>
            <person name="Albert R."/>
            <person name="Binder M."/>
            <person name="Bloem J."/>
            <person name="Labutti K."/>
            <person name="Salamov A."/>
            <person name="Andreopoulos B."/>
            <person name="Baker S."/>
            <person name="Barry K."/>
            <person name="Bills G."/>
            <person name="Bluhm B."/>
            <person name="Cannon C."/>
            <person name="Castanera R."/>
            <person name="Culley D."/>
            <person name="Daum C."/>
            <person name="Ezra D."/>
            <person name="Gonzalez J."/>
            <person name="Henrissat B."/>
            <person name="Kuo A."/>
            <person name="Liang C."/>
            <person name="Lipzen A."/>
            <person name="Lutzoni F."/>
            <person name="Magnuson J."/>
            <person name="Mondo S."/>
            <person name="Nolan M."/>
            <person name="Ohm R."/>
            <person name="Pangilinan J."/>
            <person name="Park H.-J."/>
            <person name="Ramirez L."/>
            <person name="Alfaro M."/>
            <person name="Sun H."/>
            <person name="Tritt A."/>
            <person name="Yoshinaga Y."/>
            <person name="Zwiers L.-H."/>
            <person name="Turgeon B."/>
            <person name="Goodwin S."/>
            <person name="Spatafora J."/>
            <person name="Crous P."/>
            <person name="Grigoriev I."/>
        </authorList>
    </citation>
    <scope>NUCLEOTIDE SEQUENCE</scope>
    <source>
        <strain evidence="1">CBS 183.55</strain>
    </source>
</reference>
<evidence type="ECO:0008006" key="3">
    <source>
        <dbReference type="Google" id="ProtNLM"/>
    </source>
</evidence>
<dbReference type="AlphaFoldDB" id="A0A6A5RV55"/>
<proteinExistence type="predicted"/>
<evidence type="ECO:0000313" key="2">
    <source>
        <dbReference type="Proteomes" id="UP000800082"/>
    </source>
</evidence>
<organism evidence="1 2">
    <name type="scientific">Didymella exigua CBS 183.55</name>
    <dbReference type="NCBI Taxonomy" id="1150837"/>
    <lineage>
        <taxon>Eukaryota</taxon>
        <taxon>Fungi</taxon>
        <taxon>Dikarya</taxon>
        <taxon>Ascomycota</taxon>
        <taxon>Pezizomycotina</taxon>
        <taxon>Dothideomycetes</taxon>
        <taxon>Pleosporomycetidae</taxon>
        <taxon>Pleosporales</taxon>
        <taxon>Pleosporineae</taxon>
        <taxon>Didymellaceae</taxon>
        <taxon>Didymella</taxon>
    </lineage>
</organism>
<evidence type="ECO:0000313" key="1">
    <source>
        <dbReference type="EMBL" id="KAF1931240.1"/>
    </source>
</evidence>
<dbReference type="Proteomes" id="UP000800082">
    <property type="component" value="Unassembled WGS sequence"/>
</dbReference>
<accession>A0A6A5RV55</accession>
<name>A0A6A5RV55_9PLEO</name>
<gene>
    <name evidence="1" type="ORF">M421DRAFT_417893</name>
</gene>
<sequence length="274" mass="31417">MRLTEAGSLFLAMPGELRNRIYSHIVEDSLFRVLRKPVWRQPRPADHIWNPNLWNPAYGLTQVCRNIRSEFLPIYRAANLDNVLPHELYEYIDAFLQVSGTSDDQIAGSVIIDFSANASILDIKPLLRLLREFKDLHVGAYDILEDDGFEPGEFIPPPDIRDILSDLYNIIDMEAFYNYVEISMTMLEVECDDTKGVEIVFELGADDWEGWMGVWSRPQDDPQSRVGIPLEIAENVVQWGRRCGMELNRAEGSHLTVNFRQRPRTSPLVYATSG</sequence>
<dbReference type="RefSeq" id="XP_033451488.1">
    <property type="nucleotide sequence ID" value="XM_033591620.1"/>
</dbReference>
<dbReference type="GeneID" id="54349288"/>
<dbReference type="EMBL" id="ML978961">
    <property type="protein sequence ID" value="KAF1931240.1"/>
    <property type="molecule type" value="Genomic_DNA"/>
</dbReference>
<dbReference type="OrthoDB" id="4133832at2759"/>